<dbReference type="PROSITE" id="PS00151">
    <property type="entry name" value="ACYLPHOSPHATASE_2"/>
    <property type="match status" value="1"/>
</dbReference>
<dbReference type="PANTHER" id="PTHR47268">
    <property type="entry name" value="ACYLPHOSPHATASE"/>
    <property type="match status" value="1"/>
</dbReference>
<accession>A0A8H7AB42</accession>
<dbReference type="Gene3D" id="3.30.70.100">
    <property type="match status" value="1"/>
</dbReference>
<name>A0A8H7AB42_9EURO</name>
<keyword evidence="6" id="KW-1185">Reference proteome</keyword>
<dbReference type="SUPFAM" id="SSF54975">
    <property type="entry name" value="Acylphosphatase/BLUF domain-like"/>
    <property type="match status" value="1"/>
</dbReference>
<dbReference type="PROSITE" id="PS51160">
    <property type="entry name" value="ACYLPHOSPHATASE_3"/>
    <property type="match status" value="1"/>
</dbReference>
<keyword evidence="1 2" id="KW-0378">Hydrolase</keyword>
<dbReference type="AlphaFoldDB" id="A0A8H7AB42"/>
<dbReference type="PRINTS" id="PR00112">
    <property type="entry name" value="ACYLPHPHTASE"/>
</dbReference>
<comment type="caution">
    <text evidence="5">The sequence shown here is derived from an EMBL/GenBank/DDBJ whole genome shotgun (WGS) entry which is preliminary data.</text>
</comment>
<evidence type="ECO:0000256" key="3">
    <source>
        <dbReference type="RuleBase" id="RU004168"/>
    </source>
</evidence>
<comment type="catalytic activity">
    <reaction evidence="1 2">
        <text>an acyl phosphate + H2O = a carboxylate + phosphate + H(+)</text>
        <dbReference type="Rhea" id="RHEA:14965"/>
        <dbReference type="ChEBI" id="CHEBI:15377"/>
        <dbReference type="ChEBI" id="CHEBI:15378"/>
        <dbReference type="ChEBI" id="CHEBI:29067"/>
        <dbReference type="ChEBI" id="CHEBI:43474"/>
        <dbReference type="ChEBI" id="CHEBI:59918"/>
        <dbReference type="EC" id="3.6.1.7"/>
    </reaction>
</comment>
<dbReference type="InterPro" id="IPR020456">
    <property type="entry name" value="Acylphosphatase"/>
</dbReference>
<organism evidence="5 6">
    <name type="scientific">Endocarpon pusillum</name>
    <dbReference type="NCBI Taxonomy" id="364733"/>
    <lineage>
        <taxon>Eukaryota</taxon>
        <taxon>Fungi</taxon>
        <taxon>Dikarya</taxon>
        <taxon>Ascomycota</taxon>
        <taxon>Pezizomycotina</taxon>
        <taxon>Eurotiomycetes</taxon>
        <taxon>Chaetothyriomycetidae</taxon>
        <taxon>Verrucariales</taxon>
        <taxon>Verrucariaceae</taxon>
        <taxon>Endocarpon</taxon>
    </lineage>
</organism>
<evidence type="ECO:0000256" key="1">
    <source>
        <dbReference type="PROSITE-ProRule" id="PRU00520"/>
    </source>
</evidence>
<evidence type="ECO:0000313" key="6">
    <source>
        <dbReference type="Proteomes" id="UP000606974"/>
    </source>
</evidence>
<feature type="domain" description="Acylphosphatase-like" evidence="4">
    <location>
        <begin position="4"/>
        <end position="89"/>
    </location>
</feature>
<dbReference type="PANTHER" id="PTHR47268:SF4">
    <property type="entry name" value="ACYLPHOSPHATASE"/>
    <property type="match status" value="1"/>
</dbReference>
<evidence type="ECO:0000256" key="2">
    <source>
        <dbReference type="RuleBase" id="RU000553"/>
    </source>
</evidence>
<gene>
    <name evidence="5" type="ORF">GJ744_002517</name>
</gene>
<proteinExistence type="inferred from homology"/>
<comment type="similarity">
    <text evidence="3">Belongs to the acylphosphatase family.</text>
</comment>
<feature type="active site" evidence="1">
    <location>
        <position position="37"/>
    </location>
</feature>
<feature type="active site" evidence="1">
    <location>
        <position position="19"/>
    </location>
</feature>
<dbReference type="EMBL" id="JAACFV010000143">
    <property type="protein sequence ID" value="KAF7504259.1"/>
    <property type="molecule type" value="Genomic_DNA"/>
</dbReference>
<dbReference type="Proteomes" id="UP000606974">
    <property type="component" value="Unassembled WGS sequence"/>
</dbReference>
<evidence type="ECO:0000259" key="4">
    <source>
        <dbReference type="PROSITE" id="PS51160"/>
    </source>
</evidence>
<evidence type="ECO:0000313" key="5">
    <source>
        <dbReference type="EMBL" id="KAF7504259.1"/>
    </source>
</evidence>
<dbReference type="InterPro" id="IPR001792">
    <property type="entry name" value="Acylphosphatase-like_dom"/>
</dbReference>
<dbReference type="InterPro" id="IPR036046">
    <property type="entry name" value="Acylphosphatase-like_dom_sf"/>
</dbReference>
<dbReference type="InterPro" id="IPR017968">
    <property type="entry name" value="Acylphosphatase_CS"/>
</dbReference>
<sequence length="89" mass="9906">MAQRISYRVHGKVQGVFFRAFTQEKAQSYGITGFVKNTSDGKVEGEAQGNEDALQKFLKDISEGPKHAHVVKVEKSTIDTKDGESSFER</sequence>
<dbReference type="GO" id="GO:0003998">
    <property type="term" value="F:acylphosphatase activity"/>
    <property type="evidence" value="ECO:0007669"/>
    <property type="project" value="UniProtKB-EC"/>
</dbReference>
<dbReference type="PROSITE" id="PS00150">
    <property type="entry name" value="ACYLPHOSPHATASE_1"/>
    <property type="match status" value="1"/>
</dbReference>
<reference evidence="5" key="1">
    <citation type="submission" date="2020-02" db="EMBL/GenBank/DDBJ databases">
        <authorList>
            <person name="Palmer J.M."/>
        </authorList>
    </citation>
    <scope>NUCLEOTIDE SEQUENCE</scope>
    <source>
        <strain evidence="5">EPUS1.4</strain>
        <tissue evidence="5">Thallus</tissue>
    </source>
</reference>
<dbReference type="EC" id="3.6.1.7" evidence="1 2"/>
<dbReference type="OrthoDB" id="7961613at2759"/>
<dbReference type="Pfam" id="PF00708">
    <property type="entry name" value="Acylphosphatase"/>
    <property type="match status" value="1"/>
</dbReference>
<protein>
    <recommendedName>
        <fullName evidence="1 2">Acylphosphatase</fullName>
        <ecNumber evidence="1 2">3.6.1.7</ecNumber>
    </recommendedName>
</protein>